<evidence type="ECO:0000313" key="1">
    <source>
        <dbReference type="EMBL" id="RSD15468.1"/>
    </source>
</evidence>
<dbReference type="OrthoDB" id="4467390at2"/>
<reference evidence="1 2" key="1">
    <citation type="submission" date="2018-12" db="EMBL/GenBank/DDBJ databases">
        <title>Amycolatopsis eburnea sp. nov. actinomycete associate with arbuscular mycorrhiza fungal spore.</title>
        <authorList>
            <person name="Lumyong S."/>
            <person name="Chaiya L."/>
        </authorList>
    </citation>
    <scope>NUCLEOTIDE SEQUENCE [LARGE SCALE GENOMIC DNA]</scope>
    <source>
        <strain evidence="1 2">GLM-1</strain>
    </source>
</reference>
<dbReference type="RefSeq" id="WP_125312067.1">
    <property type="nucleotide sequence ID" value="NZ_RSEC01000053.1"/>
</dbReference>
<comment type="caution">
    <text evidence="1">The sequence shown here is derived from an EMBL/GenBank/DDBJ whole genome shotgun (WGS) entry which is preliminary data.</text>
</comment>
<accession>A0A3R9DVS7</accession>
<sequence length="118" mass="12679">MTTTTCPATRVRSLPVLLATEDDAEDMGLLAPDDRLTCHVHGRWIHQCVASPAHVSPVTRHRWCRGCRTELSVAVDELTLAVRMSCPRCGGGASAATARLTAACRASLAAERDIRRAA</sequence>
<evidence type="ECO:0000313" key="2">
    <source>
        <dbReference type="Proteomes" id="UP000267081"/>
    </source>
</evidence>
<protein>
    <submittedName>
        <fullName evidence="1">Uncharacterized protein</fullName>
    </submittedName>
</protein>
<dbReference type="Proteomes" id="UP000267081">
    <property type="component" value="Unassembled WGS sequence"/>
</dbReference>
<keyword evidence="2" id="KW-1185">Reference proteome</keyword>
<dbReference type="EMBL" id="RSEC01000053">
    <property type="protein sequence ID" value="RSD15468.1"/>
    <property type="molecule type" value="Genomic_DNA"/>
</dbReference>
<proteinExistence type="predicted"/>
<name>A0A3R9DVS7_9PSEU</name>
<gene>
    <name evidence="1" type="ORF">EIY87_24175</name>
</gene>
<dbReference type="AlphaFoldDB" id="A0A3R9DVS7"/>
<organism evidence="1 2">
    <name type="scientific">Amycolatopsis eburnea</name>
    <dbReference type="NCBI Taxonomy" id="2267691"/>
    <lineage>
        <taxon>Bacteria</taxon>
        <taxon>Bacillati</taxon>
        <taxon>Actinomycetota</taxon>
        <taxon>Actinomycetes</taxon>
        <taxon>Pseudonocardiales</taxon>
        <taxon>Pseudonocardiaceae</taxon>
        <taxon>Amycolatopsis</taxon>
    </lineage>
</organism>